<feature type="region of interest" description="Disordered" evidence="1">
    <location>
        <begin position="1"/>
        <end position="98"/>
    </location>
</feature>
<dbReference type="EMBL" id="JACGCM010001144">
    <property type="protein sequence ID" value="KAF6161041.1"/>
    <property type="molecule type" value="Genomic_DNA"/>
</dbReference>
<sequence length="175" mass="19128">MEGGRKTSSFSSDLFGSKTSSSPSSSSAIFDAVFSPSSKGREYGRSEVVGSWRKQDTTDNQPWNSKQGSSGTTSQSSKGGENHDPASKGSRSSIFQDETVRPCNFSSSIYYGGQDNYSSPSKHSGSSHVFKKDGNEDDCASRGNWWQGCLSWLLESNSYILRIFMKPPGSHYNNR</sequence>
<keyword evidence="3" id="KW-1185">Reference proteome</keyword>
<organism evidence="2 3">
    <name type="scientific">Kingdonia uniflora</name>
    <dbReference type="NCBI Taxonomy" id="39325"/>
    <lineage>
        <taxon>Eukaryota</taxon>
        <taxon>Viridiplantae</taxon>
        <taxon>Streptophyta</taxon>
        <taxon>Embryophyta</taxon>
        <taxon>Tracheophyta</taxon>
        <taxon>Spermatophyta</taxon>
        <taxon>Magnoliopsida</taxon>
        <taxon>Ranunculales</taxon>
        <taxon>Circaeasteraceae</taxon>
        <taxon>Kingdonia</taxon>
    </lineage>
</organism>
<protein>
    <submittedName>
        <fullName evidence="2">Uncharacterized protein</fullName>
    </submittedName>
</protein>
<reference evidence="2 3" key="1">
    <citation type="journal article" date="2020" name="IScience">
        <title>Genome Sequencing of the Endangered Kingdonia uniflora (Circaeasteraceae, Ranunculales) Reveals Potential Mechanisms of Evolutionary Specialization.</title>
        <authorList>
            <person name="Sun Y."/>
            <person name="Deng T."/>
            <person name="Zhang A."/>
            <person name="Moore M.J."/>
            <person name="Landis J.B."/>
            <person name="Lin N."/>
            <person name="Zhang H."/>
            <person name="Zhang X."/>
            <person name="Huang J."/>
            <person name="Zhang X."/>
            <person name="Sun H."/>
            <person name="Wang H."/>
        </authorList>
    </citation>
    <scope>NUCLEOTIDE SEQUENCE [LARGE SCALE GENOMIC DNA]</scope>
    <source>
        <strain evidence="2">TB1705</strain>
        <tissue evidence="2">Leaf</tissue>
    </source>
</reference>
<accession>A0A7J7N1H1</accession>
<evidence type="ECO:0000313" key="3">
    <source>
        <dbReference type="Proteomes" id="UP000541444"/>
    </source>
</evidence>
<evidence type="ECO:0000256" key="1">
    <source>
        <dbReference type="SAM" id="MobiDB-lite"/>
    </source>
</evidence>
<feature type="compositionally biased region" description="Polar residues" evidence="1">
    <location>
        <begin position="1"/>
        <end position="14"/>
    </location>
</feature>
<gene>
    <name evidence="2" type="ORF">GIB67_007682</name>
</gene>
<feature type="compositionally biased region" description="Low complexity" evidence="1">
    <location>
        <begin position="65"/>
        <end position="79"/>
    </location>
</feature>
<feature type="compositionally biased region" description="Low complexity" evidence="1">
    <location>
        <begin position="118"/>
        <end position="127"/>
    </location>
</feature>
<dbReference type="Proteomes" id="UP000541444">
    <property type="component" value="Unassembled WGS sequence"/>
</dbReference>
<feature type="region of interest" description="Disordered" evidence="1">
    <location>
        <begin position="115"/>
        <end position="138"/>
    </location>
</feature>
<proteinExistence type="predicted"/>
<evidence type="ECO:0000313" key="2">
    <source>
        <dbReference type="EMBL" id="KAF6161041.1"/>
    </source>
</evidence>
<feature type="compositionally biased region" description="Low complexity" evidence="1">
    <location>
        <begin position="17"/>
        <end position="27"/>
    </location>
</feature>
<dbReference type="OrthoDB" id="1733797at2759"/>
<dbReference type="PANTHER" id="PTHR33738">
    <property type="entry name" value="EMB|CAB82975.1"/>
    <property type="match status" value="1"/>
</dbReference>
<dbReference type="PANTHER" id="PTHR33738:SF8">
    <property type="entry name" value="OS05G0454500 PROTEIN"/>
    <property type="match status" value="1"/>
</dbReference>
<comment type="caution">
    <text evidence="2">The sequence shown here is derived from an EMBL/GenBank/DDBJ whole genome shotgun (WGS) entry which is preliminary data.</text>
</comment>
<name>A0A7J7N1H1_9MAGN</name>
<dbReference type="AlphaFoldDB" id="A0A7J7N1H1"/>